<dbReference type="InterPro" id="IPR002925">
    <property type="entry name" value="Dienelactn_hydro"/>
</dbReference>
<dbReference type="PANTHER" id="PTHR22946">
    <property type="entry name" value="DIENELACTONE HYDROLASE DOMAIN-CONTAINING PROTEIN-RELATED"/>
    <property type="match status" value="1"/>
</dbReference>
<feature type="signal peptide" evidence="1">
    <location>
        <begin position="1"/>
        <end position="19"/>
    </location>
</feature>
<evidence type="ECO:0000259" key="2">
    <source>
        <dbReference type="Pfam" id="PF01738"/>
    </source>
</evidence>
<evidence type="ECO:0000313" key="4">
    <source>
        <dbReference type="Proteomes" id="UP000308707"/>
    </source>
</evidence>
<reference evidence="3 4" key="1">
    <citation type="submission" date="2019-04" db="EMBL/GenBank/DDBJ databases">
        <title>Reference strain of H23.</title>
        <authorList>
            <person name="Luo X."/>
        </authorList>
    </citation>
    <scope>NUCLEOTIDE SEQUENCE [LARGE SCALE GENOMIC DNA]</scope>
    <source>
        <strain evidence="3 4">H23</strain>
    </source>
</reference>
<dbReference type="RefSeq" id="WP_137267397.1">
    <property type="nucleotide sequence ID" value="NZ_SZUA01000002.1"/>
</dbReference>
<accession>A0A4U5JQ39</accession>
<dbReference type="InterPro" id="IPR050261">
    <property type="entry name" value="FrsA_esterase"/>
</dbReference>
<name>A0A4U5JQ39_9GAMM</name>
<gene>
    <name evidence="3" type="ORF">FCE95_12815</name>
</gene>
<dbReference type="SUPFAM" id="SSF53474">
    <property type="entry name" value="alpha/beta-Hydrolases"/>
    <property type="match status" value="1"/>
</dbReference>
<dbReference type="OrthoDB" id="9787933at2"/>
<keyword evidence="3" id="KW-0378">Hydrolase</keyword>
<dbReference type="InterPro" id="IPR029058">
    <property type="entry name" value="AB_hydrolase_fold"/>
</dbReference>
<dbReference type="GO" id="GO:0016787">
    <property type="term" value="F:hydrolase activity"/>
    <property type="evidence" value="ECO:0007669"/>
    <property type="project" value="UniProtKB-KW"/>
</dbReference>
<dbReference type="Gene3D" id="3.40.50.1820">
    <property type="entry name" value="alpha/beta hydrolase"/>
    <property type="match status" value="1"/>
</dbReference>
<dbReference type="Proteomes" id="UP000308707">
    <property type="component" value="Unassembled WGS sequence"/>
</dbReference>
<feature type="domain" description="Dienelactone hydrolase" evidence="2">
    <location>
        <begin position="35"/>
        <end position="258"/>
    </location>
</feature>
<dbReference type="AlphaFoldDB" id="A0A4U5JQ39"/>
<dbReference type="Pfam" id="PF01738">
    <property type="entry name" value="DLH"/>
    <property type="match status" value="1"/>
</dbReference>
<organism evidence="3 4">
    <name type="scientific">Luteimonas gilva</name>
    <dbReference type="NCBI Taxonomy" id="2572684"/>
    <lineage>
        <taxon>Bacteria</taxon>
        <taxon>Pseudomonadati</taxon>
        <taxon>Pseudomonadota</taxon>
        <taxon>Gammaproteobacteria</taxon>
        <taxon>Lysobacterales</taxon>
        <taxon>Lysobacteraceae</taxon>
        <taxon>Luteimonas</taxon>
    </lineage>
</organism>
<feature type="chain" id="PRO_5020287755" evidence="1">
    <location>
        <begin position="20"/>
        <end position="263"/>
    </location>
</feature>
<comment type="caution">
    <text evidence="3">The sequence shown here is derived from an EMBL/GenBank/DDBJ whole genome shotgun (WGS) entry which is preliminary data.</text>
</comment>
<sequence length="263" mass="28209">MRRSLLAVSLSLCSMSAFAAMKSEPIEYKVGNDSFSGYLVYDDAAKGKRPGLVMVPNWLGATQDSVEKAKKIAGDDYVILIADVYGKGVRPKNPKEAGEQTRKSYSDGGTALRARAQAAVDTLKAQAGKLPVDASKIGAFGFCFGGSVALELARSGSELKGGVVSFHGGIETYLPTEGNKINASILVLNGAEDSSVTDENIVAFEKEMDAAKADWQFVDFGGAVHCFTQPESNDPPNCVYNEKAAKRAFRMMDDFFEEQFAAK</sequence>
<keyword evidence="1" id="KW-0732">Signal</keyword>
<dbReference type="PANTHER" id="PTHR22946:SF4">
    <property type="entry name" value="ESTERASE FRSA"/>
    <property type="match status" value="1"/>
</dbReference>
<proteinExistence type="predicted"/>
<protein>
    <submittedName>
        <fullName evidence="3">Dienelactone hydrolase family protein</fullName>
    </submittedName>
</protein>
<evidence type="ECO:0000256" key="1">
    <source>
        <dbReference type="SAM" id="SignalP"/>
    </source>
</evidence>
<dbReference type="EMBL" id="SZUA01000002">
    <property type="protein sequence ID" value="TKR30966.1"/>
    <property type="molecule type" value="Genomic_DNA"/>
</dbReference>
<keyword evidence="4" id="KW-1185">Reference proteome</keyword>
<evidence type="ECO:0000313" key="3">
    <source>
        <dbReference type="EMBL" id="TKR30966.1"/>
    </source>
</evidence>